<dbReference type="EMBL" id="GAKP01018895">
    <property type="protein sequence ID" value="JAC40057.1"/>
    <property type="molecule type" value="Transcribed_RNA"/>
</dbReference>
<evidence type="ECO:0000256" key="4">
    <source>
        <dbReference type="ARBA" id="ARBA00014878"/>
    </source>
</evidence>
<evidence type="ECO:0000313" key="10">
    <source>
        <dbReference type="Proteomes" id="UP001652620"/>
    </source>
</evidence>
<evidence type="ECO:0000259" key="8">
    <source>
        <dbReference type="PROSITE" id="PS50250"/>
    </source>
</evidence>
<dbReference type="RefSeq" id="XP_011197281.1">
    <property type="nucleotide sequence ID" value="XM_011198979.3"/>
</dbReference>
<dbReference type="InterPro" id="IPR000717">
    <property type="entry name" value="PCI_dom"/>
</dbReference>
<dbReference type="OMA" id="NHYHDLV"/>
<evidence type="ECO:0000313" key="11">
    <source>
        <dbReference type="RefSeq" id="XP_011197281.1"/>
    </source>
</evidence>
<evidence type="ECO:0000313" key="9">
    <source>
        <dbReference type="EMBL" id="JAC40057.1"/>
    </source>
</evidence>
<keyword evidence="10" id="KW-1185">Reference proteome</keyword>
<feature type="domain" description="PCI" evidence="8">
    <location>
        <begin position="211"/>
        <end position="376"/>
    </location>
</feature>
<dbReference type="PANTHER" id="PTHR10758">
    <property type="entry name" value="26S PROTEASOME NON-ATPASE REGULATORY SUBUNIT 3/COP9 SIGNALOSOME COMPLEX SUBUNIT 3"/>
    <property type="match status" value="1"/>
</dbReference>
<accession>A0A034VD55</accession>
<dbReference type="PROSITE" id="PS50250">
    <property type="entry name" value="PCI"/>
    <property type="match status" value="1"/>
</dbReference>
<keyword evidence="7" id="KW-0539">Nucleus</keyword>
<dbReference type="SUPFAM" id="SSF46785">
    <property type="entry name" value="Winged helix' DNA-binding domain"/>
    <property type="match status" value="1"/>
</dbReference>
<dbReference type="Proteomes" id="UP001652620">
    <property type="component" value="Chromosome 5"/>
</dbReference>
<comment type="similarity">
    <text evidence="3">Belongs to the CSN3 family.</text>
</comment>
<dbReference type="KEGG" id="bdr:105221850"/>
<gene>
    <name evidence="9" type="primary">CSN3</name>
    <name evidence="11" type="synonym">LOC105221850</name>
</gene>
<evidence type="ECO:0000256" key="5">
    <source>
        <dbReference type="ARBA" id="ARBA00022490"/>
    </source>
</evidence>
<dbReference type="CTD" id="1448"/>
<evidence type="ECO:0000256" key="1">
    <source>
        <dbReference type="ARBA" id="ARBA00004123"/>
    </source>
</evidence>
<dbReference type="InterPro" id="IPR055089">
    <property type="entry name" value="COP9_N"/>
</dbReference>
<dbReference type="SMART" id="SM00088">
    <property type="entry name" value="PINT"/>
    <property type="match status" value="1"/>
</dbReference>
<evidence type="ECO:0000256" key="3">
    <source>
        <dbReference type="ARBA" id="ARBA00007084"/>
    </source>
</evidence>
<dbReference type="GeneID" id="105221850"/>
<dbReference type="Pfam" id="PF22788">
    <property type="entry name" value="COP9_hel_rpt"/>
    <property type="match status" value="1"/>
</dbReference>
<evidence type="ECO:0000256" key="2">
    <source>
        <dbReference type="ARBA" id="ARBA00004496"/>
    </source>
</evidence>
<proteinExistence type="inferred from homology"/>
<dbReference type="GO" id="GO:0005737">
    <property type="term" value="C:cytoplasm"/>
    <property type="evidence" value="ECO:0007669"/>
    <property type="project" value="UniProtKB-SubCell"/>
</dbReference>
<sequence length="440" mass="49959">MASALENYVNNVRTKSSEGNFRIMVEQLNESVDILSRYWDLLDNVLETLDFQQHSLGVLYVLLVKFNGAANVNADLPQLFTLYKEFISQCNGEQVRYATYTYYDLCHMFTSLIVDHPHCIQGIKVVAQAIEKIRLCDSQQTSIHSDLCQLSLKAKCFKTALSFLDVDITTISTASEIRGQSSADTNNDAKYFLLYYYYGGMIYTAVKNFDRALYFFEVCISTPAAAMSHIMLEAYKKFVLVSLILHGKVLPIPKSSAPVISRFMKPLAQSYHDLATAYATSSSDELRIIMNKSSETFIRDKNMGLVKQVVTSLYKKNIRRLTKTFLTLSLSDVASRAQLADAAEAERYIFNMIKSGEIYATINKKDGMVVFKDDPEKYNSPEMFLKIQKDMAQTMDLIRQINKMEEDILLNPMYVKKALGNQEDELTSQHPKSFSGDPTD</sequence>
<dbReference type="InterPro" id="IPR036390">
    <property type="entry name" value="WH_DNA-bd_sf"/>
</dbReference>
<evidence type="ECO:0000256" key="6">
    <source>
        <dbReference type="ARBA" id="ARBA00022790"/>
    </source>
</evidence>
<keyword evidence="6" id="KW-0736">Signalosome</keyword>
<reference evidence="9" key="1">
    <citation type="journal article" date="2014" name="BMC Genomics">
        <title>Characterizing the developmental transcriptome of the oriental fruit fly, Bactrocera dorsalis (Diptera: Tephritidae) through comparative genomic analysis with Drosophila melanogaster utilizing modENCODE datasets.</title>
        <authorList>
            <person name="Geib S.M."/>
            <person name="Calla B."/>
            <person name="Hall B."/>
            <person name="Hou S."/>
            <person name="Manoukis N.C."/>
        </authorList>
    </citation>
    <scope>NUCLEOTIDE SEQUENCE</scope>
    <source>
        <strain evidence="9">Punador</strain>
    </source>
</reference>
<reference evidence="11" key="2">
    <citation type="submission" date="2025-04" db="UniProtKB">
        <authorList>
            <consortium name="RefSeq"/>
        </authorList>
    </citation>
    <scope>IDENTIFICATION</scope>
    <source>
        <strain evidence="11">Punador</strain>
    </source>
</reference>
<dbReference type="AlphaFoldDB" id="A0A034VD55"/>
<dbReference type="Gene3D" id="1.25.40.570">
    <property type="match status" value="1"/>
</dbReference>
<name>A0A034VD55_BACDO</name>
<dbReference type="PANTHER" id="PTHR10758:SF1">
    <property type="entry name" value="COP9 SIGNALOSOME COMPLEX SUBUNIT 3"/>
    <property type="match status" value="1"/>
</dbReference>
<dbReference type="Pfam" id="PF01399">
    <property type="entry name" value="PCI"/>
    <property type="match status" value="1"/>
</dbReference>
<organism evidence="9">
    <name type="scientific">Bactrocera dorsalis</name>
    <name type="common">Oriental fruit fly</name>
    <name type="synonym">Dacus dorsalis</name>
    <dbReference type="NCBI Taxonomy" id="27457"/>
    <lineage>
        <taxon>Eukaryota</taxon>
        <taxon>Metazoa</taxon>
        <taxon>Ecdysozoa</taxon>
        <taxon>Arthropoda</taxon>
        <taxon>Hexapoda</taxon>
        <taxon>Insecta</taxon>
        <taxon>Pterygota</taxon>
        <taxon>Neoptera</taxon>
        <taxon>Endopterygota</taxon>
        <taxon>Diptera</taxon>
        <taxon>Brachycera</taxon>
        <taxon>Muscomorpha</taxon>
        <taxon>Tephritoidea</taxon>
        <taxon>Tephritidae</taxon>
        <taxon>Bactrocera</taxon>
        <taxon>Bactrocera</taxon>
    </lineage>
</organism>
<dbReference type="GO" id="GO:0006511">
    <property type="term" value="P:ubiquitin-dependent protein catabolic process"/>
    <property type="evidence" value="ECO:0007669"/>
    <property type="project" value="TreeGrafter"/>
</dbReference>
<comment type="subcellular location">
    <subcellularLocation>
        <location evidence="2">Cytoplasm</location>
    </subcellularLocation>
    <subcellularLocation>
        <location evidence="1">Nucleus</location>
    </subcellularLocation>
</comment>
<protein>
    <recommendedName>
        <fullName evidence="4">COP9 signalosome complex subunit 3</fullName>
    </recommendedName>
</protein>
<dbReference type="FunFam" id="1.10.10.10:FF:000354">
    <property type="entry name" value="COP9 signalosome complex subunit 3"/>
    <property type="match status" value="1"/>
</dbReference>
<dbReference type="FunFam" id="1.25.40.570:FF:000008">
    <property type="entry name" value="COP9 signalosome complex subunit 3"/>
    <property type="match status" value="1"/>
</dbReference>
<dbReference type="OrthoDB" id="29061at2759"/>
<dbReference type="GO" id="GO:0008180">
    <property type="term" value="C:COP9 signalosome"/>
    <property type="evidence" value="ECO:0007669"/>
    <property type="project" value="UniProtKB-KW"/>
</dbReference>
<evidence type="ECO:0000256" key="7">
    <source>
        <dbReference type="ARBA" id="ARBA00023242"/>
    </source>
</evidence>
<dbReference type="InterPro" id="IPR050756">
    <property type="entry name" value="CSN3"/>
</dbReference>
<keyword evidence="5" id="KW-0963">Cytoplasm</keyword>